<feature type="binding site" evidence="5">
    <location>
        <begin position="165"/>
        <end position="172"/>
    </location>
    <ligand>
        <name>GTP</name>
        <dbReference type="ChEBI" id="CHEBI:37565"/>
    </ligand>
</feature>
<dbReference type="PRINTS" id="PR00326">
    <property type="entry name" value="GTP1OBG"/>
</dbReference>
<reference evidence="9" key="1">
    <citation type="journal article" date="2023" name="Mar. Drugs">
        <title>Gemmata algarum, a Novel Planctomycete Isolated from an Algal Mat, Displays Antimicrobial Activity.</title>
        <authorList>
            <person name="Kumar G."/>
            <person name="Kallscheuer N."/>
            <person name="Kashif M."/>
            <person name="Ahamad S."/>
            <person name="Jagadeeshwari U."/>
            <person name="Pannikurungottu S."/>
            <person name="Haufschild T."/>
            <person name="Kabuu M."/>
            <person name="Sasikala C."/>
            <person name="Jogler C."/>
            <person name="Ramana C."/>
        </authorList>
    </citation>
    <scope>NUCLEOTIDE SEQUENCE [LARGE SCALE GENOMIC DNA]</scope>
    <source>
        <strain evidence="9">JC673</strain>
    </source>
</reference>
<dbReference type="EC" id="3.6.5.-" evidence="5"/>
<evidence type="ECO:0000313" key="8">
    <source>
        <dbReference type="EMBL" id="MDY3561719.1"/>
    </source>
</evidence>
<evidence type="ECO:0000256" key="4">
    <source>
        <dbReference type="ARBA" id="ARBA00023134"/>
    </source>
</evidence>
<dbReference type="Proteomes" id="UP001272242">
    <property type="component" value="Unassembled WGS sequence"/>
</dbReference>
<sequence>MFVDRVELFVKGGDGGRGAASFRREKYVPMGGPDGGDGGDGGSVIVRADPNADNLAGLTMKKHWKAKNGEAGLGSKCAGKNAEDIVLLVPPGTLIRDRERGNTIKDLVEPGDEVVVAKGGRGGRGNVHFKTSTNRAPRQFEPGEEGEERWVSFELKVIADAGLVGFPNAGKSTFLSRVTRATPEIASYPFTTKSPNLGIVTVGDAGFVIADLPGLIEGAAQGVGLGHEFLRHVERNRVLIHLVEPFPADGSDPIQNYHAIRKELREYKVPLDGRPEVVCVSKAELTGADEVRDKLAADLGREVMLISAVTGQGLQLVIGRVSQMIADLKRAEAEEAARKKPLEFPTEAAIRTTDFQTTAVINITPPADEGATP</sequence>
<comment type="similarity">
    <text evidence="1 5">Belongs to the TRAFAC class OBG-HflX-like GTPase superfamily. OBG GTPase family.</text>
</comment>
<dbReference type="RefSeq" id="WP_261184933.1">
    <property type="nucleotide sequence ID" value="NZ_JAXBLV010000200.1"/>
</dbReference>
<dbReference type="InterPro" id="IPR014100">
    <property type="entry name" value="GTP-bd_Obg/CgtA"/>
</dbReference>
<protein>
    <recommendedName>
        <fullName evidence="5">GTPase Obg</fullName>
        <ecNumber evidence="5">3.6.5.-</ecNumber>
    </recommendedName>
    <alternativeName>
        <fullName evidence="5">GTP-binding protein Obg</fullName>
    </alternativeName>
</protein>
<dbReference type="Pfam" id="PF01018">
    <property type="entry name" value="GTP1_OBG"/>
    <property type="match status" value="1"/>
</dbReference>
<feature type="binding site" evidence="5">
    <location>
        <begin position="307"/>
        <end position="309"/>
    </location>
    <ligand>
        <name>GTP</name>
        <dbReference type="ChEBI" id="CHEBI:37565"/>
    </ligand>
</feature>
<dbReference type="CDD" id="cd01898">
    <property type="entry name" value="Obg"/>
    <property type="match status" value="1"/>
</dbReference>
<feature type="domain" description="OBG-type G" evidence="6">
    <location>
        <begin position="159"/>
        <end position="326"/>
    </location>
</feature>
<evidence type="ECO:0000259" key="6">
    <source>
        <dbReference type="PROSITE" id="PS51710"/>
    </source>
</evidence>
<dbReference type="PROSITE" id="PS00905">
    <property type="entry name" value="GTP1_OBG"/>
    <property type="match status" value="1"/>
</dbReference>
<evidence type="ECO:0000256" key="5">
    <source>
        <dbReference type="HAMAP-Rule" id="MF_01454"/>
    </source>
</evidence>
<gene>
    <name evidence="8" type="primary">obgE</name>
    <name evidence="5" type="synonym">obg</name>
    <name evidence="8" type="ORF">R5W23_003146</name>
</gene>
<accession>A0ABU5F766</accession>
<dbReference type="Pfam" id="PF01926">
    <property type="entry name" value="MMR_HSR1"/>
    <property type="match status" value="1"/>
</dbReference>
<keyword evidence="9" id="KW-1185">Reference proteome</keyword>
<keyword evidence="3 5" id="KW-0460">Magnesium</keyword>
<feature type="binding site" evidence="5">
    <location>
        <begin position="190"/>
        <end position="194"/>
    </location>
    <ligand>
        <name>GTP</name>
        <dbReference type="ChEBI" id="CHEBI:37565"/>
    </ligand>
</feature>
<comment type="function">
    <text evidence="5">An essential GTPase which binds GTP, GDP and possibly (p)ppGpp with moderate affinity, with high nucleotide exchange rates and a fairly low GTP hydrolysis rate. Plays a role in control of the cell cycle, stress response, ribosome biogenesis and in those bacteria that undergo differentiation, in morphogenesis control.</text>
</comment>
<evidence type="ECO:0000256" key="2">
    <source>
        <dbReference type="ARBA" id="ARBA00022741"/>
    </source>
</evidence>
<dbReference type="PIRSF" id="PIRSF002401">
    <property type="entry name" value="GTP_bd_Obg/CgtA"/>
    <property type="match status" value="1"/>
</dbReference>
<feature type="binding site" evidence="5">
    <location>
        <position position="172"/>
    </location>
    <ligand>
        <name>Mg(2+)</name>
        <dbReference type="ChEBI" id="CHEBI:18420"/>
    </ligand>
</feature>
<evidence type="ECO:0000313" key="9">
    <source>
        <dbReference type="Proteomes" id="UP001272242"/>
    </source>
</evidence>
<comment type="subcellular location">
    <subcellularLocation>
        <location evidence="5">Cytoplasm</location>
    </subcellularLocation>
</comment>
<evidence type="ECO:0000259" key="7">
    <source>
        <dbReference type="PROSITE" id="PS51883"/>
    </source>
</evidence>
<dbReference type="InterPro" id="IPR027417">
    <property type="entry name" value="P-loop_NTPase"/>
</dbReference>
<comment type="caution">
    <text evidence="8">The sequence shown here is derived from an EMBL/GenBank/DDBJ whole genome shotgun (WGS) entry which is preliminary data.</text>
</comment>
<dbReference type="InterPro" id="IPR006169">
    <property type="entry name" value="GTP1_OBG_dom"/>
</dbReference>
<evidence type="ECO:0000256" key="1">
    <source>
        <dbReference type="ARBA" id="ARBA00007699"/>
    </source>
</evidence>
<keyword evidence="5" id="KW-0479">Metal-binding</keyword>
<dbReference type="NCBIfam" id="NF008956">
    <property type="entry name" value="PRK12299.1"/>
    <property type="match status" value="1"/>
</dbReference>
<dbReference type="HAMAP" id="MF_01454">
    <property type="entry name" value="GTPase_Obg"/>
    <property type="match status" value="1"/>
</dbReference>
<dbReference type="PANTHER" id="PTHR11702">
    <property type="entry name" value="DEVELOPMENTALLY REGULATED GTP-BINDING PROTEIN-RELATED"/>
    <property type="match status" value="1"/>
</dbReference>
<proteinExistence type="inferred from homology"/>
<dbReference type="Gene3D" id="3.40.50.300">
    <property type="entry name" value="P-loop containing nucleotide triphosphate hydrolases"/>
    <property type="match status" value="1"/>
</dbReference>
<keyword evidence="2 5" id="KW-0547">Nucleotide-binding</keyword>
<comment type="subunit">
    <text evidence="5">Monomer.</text>
</comment>
<dbReference type="PROSITE" id="PS51710">
    <property type="entry name" value="G_OBG"/>
    <property type="match status" value="1"/>
</dbReference>
<dbReference type="NCBIfam" id="TIGR02729">
    <property type="entry name" value="Obg_CgtA"/>
    <property type="match status" value="1"/>
</dbReference>
<dbReference type="PROSITE" id="PS51883">
    <property type="entry name" value="OBG"/>
    <property type="match status" value="1"/>
</dbReference>
<dbReference type="InterPro" id="IPR045086">
    <property type="entry name" value="OBG_GTPase"/>
</dbReference>
<keyword evidence="5" id="KW-0378">Hydrolase</keyword>
<dbReference type="PANTHER" id="PTHR11702:SF31">
    <property type="entry name" value="MITOCHONDRIAL RIBOSOME-ASSOCIATED GTPASE 2"/>
    <property type="match status" value="1"/>
</dbReference>
<dbReference type="InterPro" id="IPR031167">
    <property type="entry name" value="G_OBG"/>
</dbReference>
<keyword evidence="5" id="KW-0963">Cytoplasm</keyword>
<evidence type="ECO:0000256" key="3">
    <source>
        <dbReference type="ARBA" id="ARBA00022842"/>
    </source>
</evidence>
<feature type="domain" description="Obg" evidence="7">
    <location>
        <begin position="1"/>
        <end position="158"/>
    </location>
</feature>
<dbReference type="NCBIfam" id="NF008955">
    <property type="entry name" value="PRK12297.1"/>
    <property type="match status" value="1"/>
</dbReference>
<dbReference type="InterPro" id="IPR006073">
    <property type="entry name" value="GTP-bd"/>
</dbReference>
<dbReference type="SUPFAM" id="SSF52540">
    <property type="entry name" value="P-loop containing nucleoside triphosphate hydrolases"/>
    <property type="match status" value="1"/>
</dbReference>
<dbReference type="Gene3D" id="2.70.210.12">
    <property type="entry name" value="GTP1/OBG domain"/>
    <property type="match status" value="1"/>
</dbReference>
<dbReference type="InterPro" id="IPR036726">
    <property type="entry name" value="GTP1_OBG_dom_sf"/>
</dbReference>
<comment type="cofactor">
    <cofactor evidence="5">
        <name>Mg(2+)</name>
        <dbReference type="ChEBI" id="CHEBI:18420"/>
    </cofactor>
</comment>
<feature type="binding site" evidence="5">
    <location>
        <begin position="211"/>
        <end position="214"/>
    </location>
    <ligand>
        <name>GTP</name>
        <dbReference type="ChEBI" id="CHEBI:37565"/>
    </ligand>
</feature>
<dbReference type="InterPro" id="IPR006074">
    <property type="entry name" value="GTP1-OBG_CS"/>
</dbReference>
<dbReference type="EMBL" id="JAXBLV010000200">
    <property type="protein sequence ID" value="MDY3561719.1"/>
    <property type="molecule type" value="Genomic_DNA"/>
</dbReference>
<name>A0ABU5F766_9BACT</name>
<keyword evidence="4 5" id="KW-0342">GTP-binding</keyword>
<feature type="binding site" evidence="5">
    <location>
        <begin position="281"/>
        <end position="284"/>
    </location>
    <ligand>
        <name>GTP</name>
        <dbReference type="ChEBI" id="CHEBI:37565"/>
    </ligand>
</feature>
<feature type="binding site" evidence="5">
    <location>
        <position position="192"/>
    </location>
    <ligand>
        <name>Mg(2+)</name>
        <dbReference type="ChEBI" id="CHEBI:18420"/>
    </ligand>
</feature>
<dbReference type="SUPFAM" id="SSF82051">
    <property type="entry name" value="Obg GTP-binding protein N-terminal domain"/>
    <property type="match status" value="1"/>
</dbReference>
<organism evidence="8 9">
    <name type="scientific">Gemmata algarum</name>
    <dbReference type="NCBI Taxonomy" id="2975278"/>
    <lineage>
        <taxon>Bacteria</taxon>
        <taxon>Pseudomonadati</taxon>
        <taxon>Planctomycetota</taxon>
        <taxon>Planctomycetia</taxon>
        <taxon>Gemmatales</taxon>
        <taxon>Gemmataceae</taxon>
        <taxon>Gemmata</taxon>
    </lineage>
</organism>